<feature type="domain" description="Hflx-type G" evidence="8">
    <location>
        <begin position="374"/>
        <end position="546"/>
    </location>
</feature>
<comment type="subcellular location">
    <subcellularLocation>
        <location evidence="6">Cytoplasm</location>
    </subcellularLocation>
    <text evidence="6">May associate with membranes.</text>
</comment>
<dbReference type="InterPro" id="IPR030394">
    <property type="entry name" value="G_HFLX_dom"/>
</dbReference>
<dbReference type="PROSITE" id="PS51705">
    <property type="entry name" value="G_HFLX"/>
    <property type="match status" value="1"/>
</dbReference>
<dbReference type="Proteomes" id="UP000430670">
    <property type="component" value="Unassembled WGS sequence"/>
</dbReference>
<evidence type="ECO:0000256" key="6">
    <source>
        <dbReference type="HAMAP-Rule" id="MF_00900"/>
    </source>
</evidence>
<comment type="similarity">
    <text evidence="6">Belongs to the TRAFAC class OBG-HflX-like GTPase superfamily. HflX GTPase family.</text>
</comment>
<evidence type="ECO:0000256" key="4">
    <source>
        <dbReference type="ARBA" id="ARBA00022842"/>
    </source>
</evidence>
<evidence type="ECO:0000256" key="2">
    <source>
        <dbReference type="ARBA" id="ARBA00022723"/>
    </source>
</evidence>
<dbReference type="GO" id="GO:0003924">
    <property type="term" value="F:GTPase activity"/>
    <property type="evidence" value="ECO:0007669"/>
    <property type="project" value="UniProtKB-UniRule"/>
</dbReference>
<dbReference type="Pfam" id="PF13167">
    <property type="entry name" value="GTP-bdg_N"/>
    <property type="match status" value="1"/>
</dbReference>
<dbReference type="OrthoDB" id="9812272at2"/>
<dbReference type="EMBL" id="WNKU01000002">
    <property type="protein sequence ID" value="MTV47946.1"/>
    <property type="molecule type" value="Genomic_DNA"/>
</dbReference>
<dbReference type="RefSeq" id="WP_155475053.1">
    <property type="nucleotide sequence ID" value="NZ_WNKU01000002.1"/>
</dbReference>
<dbReference type="GO" id="GO:0005737">
    <property type="term" value="C:cytoplasm"/>
    <property type="evidence" value="ECO:0007669"/>
    <property type="project" value="UniProtKB-SubCell"/>
</dbReference>
<keyword evidence="5 6" id="KW-0342">GTP-binding</keyword>
<evidence type="ECO:0000256" key="3">
    <source>
        <dbReference type="ARBA" id="ARBA00022741"/>
    </source>
</evidence>
<dbReference type="GO" id="GO:0046872">
    <property type="term" value="F:metal ion binding"/>
    <property type="evidence" value="ECO:0007669"/>
    <property type="project" value="UniProtKB-KW"/>
</dbReference>
<dbReference type="CDD" id="cd01878">
    <property type="entry name" value="HflX"/>
    <property type="match status" value="1"/>
</dbReference>
<comment type="subunit">
    <text evidence="6">Monomer. Associates with the 50S ribosomal subunit.</text>
</comment>
<evidence type="ECO:0000256" key="1">
    <source>
        <dbReference type="ARBA" id="ARBA00022490"/>
    </source>
</evidence>
<dbReference type="Pfam" id="PF16360">
    <property type="entry name" value="GTP-bdg_M"/>
    <property type="match status" value="1"/>
</dbReference>
<dbReference type="GO" id="GO:0043022">
    <property type="term" value="F:ribosome binding"/>
    <property type="evidence" value="ECO:0007669"/>
    <property type="project" value="TreeGrafter"/>
</dbReference>
<keyword evidence="1 6" id="KW-0963">Cytoplasm</keyword>
<dbReference type="Gene3D" id="6.10.250.2860">
    <property type="match status" value="1"/>
</dbReference>
<keyword evidence="4" id="KW-0460">Magnesium</keyword>
<dbReference type="GO" id="GO:0005525">
    <property type="term" value="F:GTP binding"/>
    <property type="evidence" value="ECO:0007669"/>
    <property type="project" value="UniProtKB-UniRule"/>
</dbReference>
<dbReference type="InterPro" id="IPR027417">
    <property type="entry name" value="P-loop_NTPase"/>
</dbReference>
<accession>A0A6I3SGJ7</accession>
<evidence type="ECO:0000313" key="9">
    <source>
        <dbReference type="EMBL" id="MTV47946.1"/>
    </source>
</evidence>
<reference evidence="9 10" key="1">
    <citation type="submission" date="2019-11" db="EMBL/GenBank/DDBJ databases">
        <title>Whole-genome sequence of a the green, strictly anaerobic photosynthetic bacterium Heliobacillus mobilis DSM 6151.</title>
        <authorList>
            <person name="Kyndt J.A."/>
            <person name="Meyer T.E."/>
        </authorList>
    </citation>
    <scope>NUCLEOTIDE SEQUENCE [LARGE SCALE GENOMIC DNA]</scope>
    <source>
        <strain evidence="9 10">DSM 6151</strain>
    </source>
</reference>
<dbReference type="InterPro" id="IPR032305">
    <property type="entry name" value="GTP-bd_M"/>
</dbReference>
<keyword evidence="10" id="KW-1185">Reference proteome</keyword>
<dbReference type="Gene3D" id="3.40.50.300">
    <property type="entry name" value="P-loop containing nucleotide triphosphate hydrolases"/>
    <property type="match status" value="1"/>
</dbReference>
<dbReference type="FunFam" id="3.40.50.11060:FF:000001">
    <property type="entry name" value="GTPase HflX"/>
    <property type="match status" value="1"/>
</dbReference>
<keyword evidence="2" id="KW-0479">Metal-binding</keyword>
<dbReference type="InterPro" id="IPR016496">
    <property type="entry name" value="GTPase_HflX"/>
</dbReference>
<dbReference type="Pfam" id="PF01926">
    <property type="entry name" value="MMR_HSR1"/>
    <property type="match status" value="1"/>
</dbReference>
<dbReference type="InterPro" id="IPR025121">
    <property type="entry name" value="GTPase_HflX_N"/>
</dbReference>
<keyword evidence="7" id="KW-0175">Coiled coil</keyword>
<gene>
    <name evidence="6 9" type="primary">hflX</name>
    <name evidence="9" type="ORF">GJ688_02980</name>
</gene>
<evidence type="ECO:0000256" key="5">
    <source>
        <dbReference type="ARBA" id="ARBA00023134"/>
    </source>
</evidence>
<evidence type="ECO:0000313" key="10">
    <source>
        <dbReference type="Proteomes" id="UP000430670"/>
    </source>
</evidence>
<evidence type="ECO:0000259" key="8">
    <source>
        <dbReference type="PROSITE" id="PS51705"/>
    </source>
</evidence>
<dbReference type="PANTHER" id="PTHR10229">
    <property type="entry name" value="GTP-BINDING PROTEIN HFLX"/>
    <property type="match status" value="1"/>
</dbReference>
<comment type="caution">
    <text evidence="9">The sequence shown here is derived from an EMBL/GenBank/DDBJ whole genome shotgun (WGS) entry which is preliminary data.</text>
</comment>
<dbReference type="InterPro" id="IPR042108">
    <property type="entry name" value="GTPase_HflX_N_sf"/>
</dbReference>
<dbReference type="InterPro" id="IPR006073">
    <property type="entry name" value="GTP-bd"/>
</dbReference>
<dbReference type="NCBIfam" id="TIGR03156">
    <property type="entry name" value="GTP_HflX"/>
    <property type="match status" value="1"/>
</dbReference>
<sequence>MSNNKIRGNVEGVSRSRLERLEALLQVQMDATLLLDPEIGKELVSFTSETGREVALFVDRRGRLIDVAVGDASTVGLSDHDLRRGSHRLAGARCIHTHPGNSDQLSSVDLSALRQLRLDCMAVIAAAEPHRGSLAYLAPNDLGEPTVEVAGPMNYERLCSFAWKEPVDFFEKSRTASPAWTNKEEPEKAFLIGLTVSGEEEPLAELAQLAETAGALVVGAITQRLDKPDPATYLGSGKVRELSLAVQVTHADLLIVDDEVSPAQQRRLENLTGAPVVDRTALILDIFASRARTREGQLQVELAQLQYLLPRLMGQGIALSRLGGGIGTRGPGETKLETDRRHLRRRISEIEAELSQVRKHRERLRQSRQRFDMPLLSMVGYTNAGKSTLSSRLVDMYGPQGGPSPGGEDKLFATLDPTTRRIRMPGQFDFLLSDTVGFIRKLPHGLVRAFRATLEEIVAADLLLHVVDAAHSDGVEQMNTVEKVLAEIGAEDKPVITVLNKIDKLQSDTIDPLLVPKGPWVAVSAHTGEGLEKLLTMVTSLLPRQLVTVDALIPYEQGKMIDQAHRLGKVHCVKYQTDGILIGAEIPQALAGVWQKEGWTFTDGGNRE</sequence>
<dbReference type="PANTHER" id="PTHR10229:SF0">
    <property type="entry name" value="GTP-BINDING PROTEIN 6-RELATED"/>
    <property type="match status" value="1"/>
</dbReference>
<protein>
    <recommendedName>
        <fullName evidence="6">GTPase HflX</fullName>
    </recommendedName>
    <alternativeName>
        <fullName evidence="6">GTP-binding protein HflX</fullName>
    </alternativeName>
</protein>
<dbReference type="Gene3D" id="3.40.50.11060">
    <property type="entry name" value="GTPase HflX, N-terminal domain"/>
    <property type="match status" value="1"/>
</dbReference>
<organism evidence="9 10">
    <name type="scientific">Heliobacterium mobile</name>
    <name type="common">Heliobacillus mobilis</name>
    <dbReference type="NCBI Taxonomy" id="28064"/>
    <lineage>
        <taxon>Bacteria</taxon>
        <taxon>Bacillati</taxon>
        <taxon>Bacillota</taxon>
        <taxon>Clostridia</taxon>
        <taxon>Eubacteriales</taxon>
        <taxon>Heliobacteriaceae</taxon>
        <taxon>Heliobacterium</taxon>
    </lineage>
</organism>
<keyword evidence="3 6" id="KW-0547">Nucleotide-binding</keyword>
<dbReference type="AlphaFoldDB" id="A0A6I3SGJ7"/>
<proteinExistence type="inferred from homology"/>
<name>A0A6I3SGJ7_HELMO</name>
<dbReference type="SUPFAM" id="SSF52540">
    <property type="entry name" value="P-loop containing nucleoside triphosphate hydrolases"/>
    <property type="match status" value="1"/>
</dbReference>
<dbReference type="HAMAP" id="MF_00900">
    <property type="entry name" value="GTPase_HflX"/>
    <property type="match status" value="1"/>
</dbReference>
<feature type="coiled-coil region" evidence="7">
    <location>
        <begin position="333"/>
        <end position="370"/>
    </location>
</feature>
<evidence type="ECO:0000256" key="7">
    <source>
        <dbReference type="SAM" id="Coils"/>
    </source>
</evidence>
<comment type="function">
    <text evidence="6">GTPase that associates with the 50S ribosomal subunit and may have a role during protein synthesis or ribosome biogenesis.</text>
</comment>